<dbReference type="KEGG" id="vg:4156547"/>
<evidence type="ECO:0000313" key="3">
    <source>
        <dbReference type="Proteomes" id="UP000006653"/>
    </source>
</evidence>
<keyword evidence="2" id="KW-0808">Transferase</keyword>
<dbReference type="InterPro" id="IPR003540">
    <property type="entry name" value="ADP-ribosyltransferase"/>
</dbReference>
<accession>Q19CI9</accession>
<dbReference type="InterPro" id="IPR016225">
    <property type="entry name" value="Phage_T4_Alt-like"/>
</dbReference>
<proteinExistence type="predicted"/>
<dbReference type="GeneID" id="4156547"/>
<name>Q19CI9_9CAUD</name>
<sequence>MTLFEMTDEQLDEVFDGGVGKYRVVNLLPKTKVPYVLNIQVPGSENLALRFCNFTSKGDSAKQVKPGDKFMQTQVIQISEKGTPQILRDGLGSDPIGAMNMITDEIVNMLVSYRMDATLLMFPTKALKGQAKNIARITARLLQKRSGGKFIVLPELLERGKKYTYIMIYRKSTGITSVKGLEIDPELYTVSSTSVGDVVIDVKTGEKVTKAEAIAGSIEKREEKRSTKSMTNFKIPREDLIKAFTTSIASYDKENNYYDHFGVGPVEKKPPTSDAEEAVINAYNTVTKEQIRESHYYKFSNFIDANSLDKIDFDKYDASSHELLALYAETVRQTSEKAAQEWVDENLPDAHPGCEEGKVDFMVYQDVRRAIAGWAGYLGKKFDNTVGSVKMRKRLPPECVVAIQNYTSNDYKKINEVFIANRKPSANTQKDIQNLDQAFDIAGIKLPENLTLWRGMSCAKYPAKSSFRKIKMVLFFLTYVSCSAVPIVFLGGSISSFEIDILNANENDEARIESAEKRGAQFAFAIKNVQVPALIVNGMSKYQEEREIILPRGTIFEFKKVSNVGEFAEGKRKYLIDCSAVFKSQIDESTEIYDGDLLMQTGEVKLIEGFSGFMKSREDEEKERLKAEKIQRDNYLSTLIDLGGESKFVQVIE</sequence>
<dbReference type="PROSITE" id="PS51996">
    <property type="entry name" value="TR_MART"/>
    <property type="match status" value="1"/>
</dbReference>
<dbReference type="Gene3D" id="3.90.176.10">
    <property type="entry name" value="Toxin ADP-ribosyltransferase, Chain A, domain 1"/>
    <property type="match status" value="1"/>
</dbReference>
<dbReference type="SUPFAM" id="SSF56399">
    <property type="entry name" value="ADP-ribosylation"/>
    <property type="match status" value="1"/>
</dbReference>
<evidence type="ECO:0000259" key="1">
    <source>
        <dbReference type="Pfam" id="PF03496"/>
    </source>
</evidence>
<protein>
    <submittedName>
        <fullName evidence="2">Adenosylribosyltransferase</fullName>
    </submittedName>
</protein>
<dbReference type="PIRSF" id="PIRSF000491">
    <property type="entry name" value="Alt_phage"/>
    <property type="match status" value="1"/>
</dbReference>
<gene>
    <name evidence="2" type="primary">alt</name>
    <name evidence="2" type="ORF">PHG25ORF177c</name>
</gene>
<dbReference type="Proteomes" id="UP000006653">
    <property type="component" value="Segment"/>
</dbReference>
<dbReference type="GO" id="GO:0106274">
    <property type="term" value="F:NAD+-protein-arginine ADP-ribosyltransferase activity"/>
    <property type="evidence" value="ECO:0007669"/>
    <property type="project" value="InterPro"/>
</dbReference>
<keyword evidence="3" id="KW-1185">Reference proteome</keyword>
<evidence type="ECO:0000313" key="2">
    <source>
        <dbReference type="EMBL" id="ABF72736.1"/>
    </source>
</evidence>
<feature type="domain" description="ADP ribosyltransferase" evidence="1">
    <location>
        <begin position="393"/>
        <end position="579"/>
    </location>
</feature>
<dbReference type="Pfam" id="PF03496">
    <property type="entry name" value="ADPrib_exo_Tox"/>
    <property type="match status" value="1"/>
</dbReference>
<dbReference type="RefSeq" id="YP_656412.1">
    <property type="nucleotide sequence ID" value="NC_008208.1"/>
</dbReference>
<reference evidence="2 3" key="1">
    <citation type="submission" date="2006-05" db="EMBL/GenBank/DDBJ databases">
        <title>Comlete genome of Aeromonas salmonicida bacteriophage 25.</title>
        <authorList>
            <person name="Petrov V.M."/>
            <person name="Nolan J.M."/>
            <person name="Bertrand C."/>
            <person name="Krisch H.M."/>
            <person name="Karam J.D."/>
        </authorList>
    </citation>
    <scope>NUCLEOTIDE SEQUENCE [LARGE SCALE GENOMIC DNA]</scope>
</reference>
<organism evidence="2 3">
    <name type="scientific">Aeromonas phage 25</name>
    <dbReference type="NCBI Taxonomy" id="2911441"/>
    <lineage>
        <taxon>Viruses</taxon>
        <taxon>Duplodnaviria</taxon>
        <taxon>Heunggongvirae</taxon>
        <taxon>Uroviricota</taxon>
        <taxon>Caudoviricetes</taxon>
        <taxon>Pantevenvirales</taxon>
        <taxon>Straboviridae</taxon>
        <taxon>Tulanevirus</taxon>
        <taxon>Tulanevirus bteighttwo</taxon>
    </lineage>
</organism>
<dbReference type="EMBL" id="DQ529280">
    <property type="protein sequence ID" value="ABF72736.1"/>
    <property type="molecule type" value="Genomic_DNA"/>
</dbReference>
<dbReference type="GO" id="GO:0005576">
    <property type="term" value="C:extracellular region"/>
    <property type="evidence" value="ECO:0007669"/>
    <property type="project" value="InterPro"/>
</dbReference>